<feature type="coiled-coil region" evidence="5">
    <location>
        <begin position="98"/>
        <end position="125"/>
    </location>
</feature>
<dbReference type="InterPro" id="IPR035892">
    <property type="entry name" value="C2_domain_sf"/>
</dbReference>
<name>A0ABM4VD23_COFAR</name>
<feature type="domain" description="GRF-type" evidence="7">
    <location>
        <begin position="49"/>
        <end position="93"/>
    </location>
</feature>
<keyword evidence="2 4" id="KW-0863">Zinc-finger</keyword>
<dbReference type="SUPFAM" id="SSF49562">
    <property type="entry name" value="C2 domain (Calcium/lipid-binding domain, CaLB)"/>
    <property type="match status" value="1"/>
</dbReference>
<evidence type="ECO:0000256" key="1">
    <source>
        <dbReference type="ARBA" id="ARBA00022723"/>
    </source>
</evidence>
<evidence type="ECO:0000259" key="7">
    <source>
        <dbReference type="PROSITE" id="PS51999"/>
    </source>
</evidence>
<dbReference type="GeneID" id="113705004"/>
<proteinExistence type="predicted"/>
<keyword evidence="6" id="KW-0812">Transmembrane</keyword>
<evidence type="ECO:0000256" key="3">
    <source>
        <dbReference type="ARBA" id="ARBA00022833"/>
    </source>
</evidence>
<keyword evidence="1" id="KW-0479">Metal-binding</keyword>
<organism evidence="8 9">
    <name type="scientific">Coffea arabica</name>
    <name type="common">Arabian coffee</name>
    <dbReference type="NCBI Taxonomy" id="13443"/>
    <lineage>
        <taxon>Eukaryota</taxon>
        <taxon>Viridiplantae</taxon>
        <taxon>Streptophyta</taxon>
        <taxon>Embryophyta</taxon>
        <taxon>Tracheophyta</taxon>
        <taxon>Spermatophyta</taxon>
        <taxon>Magnoliopsida</taxon>
        <taxon>eudicotyledons</taxon>
        <taxon>Gunneridae</taxon>
        <taxon>Pentapetalae</taxon>
        <taxon>asterids</taxon>
        <taxon>lamiids</taxon>
        <taxon>Gentianales</taxon>
        <taxon>Rubiaceae</taxon>
        <taxon>Ixoroideae</taxon>
        <taxon>Gardenieae complex</taxon>
        <taxon>Bertiereae - Coffeeae clade</taxon>
        <taxon>Coffeeae</taxon>
        <taxon>Coffea</taxon>
    </lineage>
</organism>
<evidence type="ECO:0000256" key="6">
    <source>
        <dbReference type="SAM" id="Phobius"/>
    </source>
</evidence>
<dbReference type="Gene3D" id="2.60.40.150">
    <property type="entry name" value="C2 domain"/>
    <property type="match status" value="1"/>
</dbReference>
<keyword evidence="6" id="KW-1133">Transmembrane helix</keyword>
<evidence type="ECO:0000256" key="4">
    <source>
        <dbReference type="PROSITE-ProRule" id="PRU01343"/>
    </source>
</evidence>
<dbReference type="PROSITE" id="PS51999">
    <property type="entry name" value="ZF_GRF"/>
    <property type="match status" value="1"/>
</dbReference>
<keyword evidence="3" id="KW-0862">Zinc</keyword>
<protein>
    <submittedName>
        <fullName evidence="9">Uncharacterized protein isoform X1</fullName>
    </submittedName>
</protein>
<sequence>MPRGTLEVLLVNAKGLEDTDFLNNMDPYVIITCRSQEQKSSVASEPPTCNCGVPARVKTSWTAENPGKRFYGCAYYEHNGGGGYGYFKWYDTNSCERCDKLVRHTRRLAKRLRELEAKVEETRRKEKMMKLFLFAAFVVFIVQNLLSKD</sequence>
<dbReference type="Pfam" id="PF00168">
    <property type="entry name" value="C2"/>
    <property type="match status" value="1"/>
</dbReference>
<accession>A0ABM4VD23</accession>
<dbReference type="Pfam" id="PF06839">
    <property type="entry name" value="Zn_ribbon_GRF"/>
    <property type="match status" value="1"/>
</dbReference>
<dbReference type="InterPro" id="IPR000008">
    <property type="entry name" value="C2_dom"/>
</dbReference>
<keyword evidence="8" id="KW-1185">Reference proteome</keyword>
<keyword evidence="5" id="KW-0175">Coiled coil</keyword>
<gene>
    <name evidence="9" type="primary">LOC113705004</name>
</gene>
<dbReference type="RefSeq" id="XP_071917432.1">
    <property type="nucleotide sequence ID" value="XM_072061331.1"/>
</dbReference>
<evidence type="ECO:0000313" key="8">
    <source>
        <dbReference type="Proteomes" id="UP001652660"/>
    </source>
</evidence>
<evidence type="ECO:0000256" key="2">
    <source>
        <dbReference type="ARBA" id="ARBA00022771"/>
    </source>
</evidence>
<dbReference type="PANTHER" id="PTHR33248">
    <property type="entry name" value="ZINC ION-BINDING PROTEIN"/>
    <property type="match status" value="1"/>
</dbReference>
<feature type="transmembrane region" description="Helical" evidence="6">
    <location>
        <begin position="128"/>
        <end position="146"/>
    </location>
</feature>
<evidence type="ECO:0000256" key="5">
    <source>
        <dbReference type="SAM" id="Coils"/>
    </source>
</evidence>
<keyword evidence="6" id="KW-0472">Membrane</keyword>
<reference evidence="9" key="1">
    <citation type="submission" date="2025-08" db="UniProtKB">
        <authorList>
            <consortium name="RefSeq"/>
        </authorList>
    </citation>
    <scope>IDENTIFICATION</scope>
    <source>
        <tissue evidence="9">Leaves</tissue>
    </source>
</reference>
<evidence type="ECO:0000313" key="9">
    <source>
        <dbReference type="RefSeq" id="XP_071917432.1"/>
    </source>
</evidence>
<dbReference type="Proteomes" id="UP001652660">
    <property type="component" value="Chromosome 8e"/>
</dbReference>
<dbReference type="InterPro" id="IPR010666">
    <property type="entry name" value="Znf_GRF"/>
</dbReference>